<comment type="caution">
    <text evidence="1">The sequence shown here is derived from an EMBL/GenBank/DDBJ whole genome shotgun (WGS) entry which is preliminary data.</text>
</comment>
<proteinExistence type="predicted"/>
<dbReference type="Proteomes" id="UP001162992">
    <property type="component" value="Chromosome 4"/>
</dbReference>
<name>A0ACC2DY73_DIPCM</name>
<dbReference type="EMBL" id="CM055095">
    <property type="protein sequence ID" value="KAJ7559258.1"/>
    <property type="molecule type" value="Genomic_DNA"/>
</dbReference>
<sequence>MEQANSDLVLQLTVVILIAFFSVSDGAAEVGVKGAYYPSYIAATYPSTSIDATLFTHLFFAFVVMDPITFEVKPPDSDTEQELASFTGIVTASNPAVRTLVSIRGGGVEATSLSQMAANPTSRKTFITTSIALARLHRFAGLDLDWESPKDATEMHNFGILISEWHAATLLEANHSNLPPLLLTAAVYYGATIPFNSSHSYPVSSIASNLDWINIMAYDYYGFWTPSATAEHTALYFNTDYGISTWLKAGLPPHKAVLGLAMYGRSWTLANASETWIGAPAVGPGPPQPISGEPGFFFFSEIMQFLTNSNVSTVYDNRTVCAYSFDSKTWVGYDNALSIANKVQYLMTRKMAGYFFWAVSFDSNWTLSNSAFSTMGSYSSSVASSEPEAPVS</sequence>
<evidence type="ECO:0000313" key="1">
    <source>
        <dbReference type="EMBL" id="KAJ7559258.1"/>
    </source>
</evidence>
<keyword evidence="2" id="KW-1185">Reference proteome</keyword>
<reference evidence="2" key="1">
    <citation type="journal article" date="2024" name="Proc. Natl. Acad. Sci. U.S.A.">
        <title>Extraordinary preservation of gene collinearity over three hundred million years revealed in homosporous lycophytes.</title>
        <authorList>
            <person name="Li C."/>
            <person name="Wickell D."/>
            <person name="Kuo L.Y."/>
            <person name="Chen X."/>
            <person name="Nie B."/>
            <person name="Liao X."/>
            <person name="Peng D."/>
            <person name="Ji J."/>
            <person name="Jenkins J."/>
            <person name="Williams M."/>
            <person name="Shu S."/>
            <person name="Plott C."/>
            <person name="Barry K."/>
            <person name="Rajasekar S."/>
            <person name="Grimwood J."/>
            <person name="Han X."/>
            <person name="Sun S."/>
            <person name="Hou Z."/>
            <person name="He W."/>
            <person name="Dai G."/>
            <person name="Sun C."/>
            <person name="Schmutz J."/>
            <person name="Leebens-Mack J.H."/>
            <person name="Li F.W."/>
            <person name="Wang L."/>
        </authorList>
    </citation>
    <scope>NUCLEOTIDE SEQUENCE [LARGE SCALE GENOMIC DNA]</scope>
    <source>
        <strain evidence="2">cv. PW_Plant_1</strain>
    </source>
</reference>
<accession>A0ACC2DY73</accession>
<protein>
    <submittedName>
        <fullName evidence="1">Uncharacterized protein</fullName>
    </submittedName>
</protein>
<gene>
    <name evidence="1" type="ORF">O6H91_04G076000</name>
</gene>
<organism evidence="1 2">
    <name type="scientific">Diphasiastrum complanatum</name>
    <name type="common">Issler's clubmoss</name>
    <name type="synonym">Lycopodium complanatum</name>
    <dbReference type="NCBI Taxonomy" id="34168"/>
    <lineage>
        <taxon>Eukaryota</taxon>
        <taxon>Viridiplantae</taxon>
        <taxon>Streptophyta</taxon>
        <taxon>Embryophyta</taxon>
        <taxon>Tracheophyta</taxon>
        <taxon>Lycopodiopsida</taxon>
        <taxon>Lycopodiales</taxon>
        <taxon>Lycopodiaceae</taxon>
        <taxon>Lycopodioideae</taxon>
        <taxon>Diphasiastrum</taxon>
    </lineage>
</organism>
<evidence type="ECO:0000313" key="2">
    <source>
        <dbReference type="Proteomes" id="UP001162992"/>
    </source>
</evidence>